<dbReference type="Gene3D" id="2.130.10.10">
    <property type="entry name" value="YVTN repeat-like/Quinoprotein amine dehydrogenase"/>
    <property type="match status" value="2"/>
</dbReference>
<evidence type="ECO:0000256" key="3">
    <source>
        <dbReference type="ARBA" id="ARBA00022737"/>
    </source>
</evidence>
<evidence type="ECO:0000256" key="5">
    <source>
        <dbReference type="ARBA" id="ARBA00038344"/>
    </source>
</evidence>
<evidence type="ECO:0000256" key="4">
    <source>
        <dbReference type="ARBA" id="ARBA00022786"/>
    </source>
</evidence>
<keyword evidence="2 6" id="KW-0853">WD repeat</keyword>
<dbReference type="PROSITE" id="PS50082">
    <property type="entry name" value="WD_REPEATS_2"/>
    <property type="match status" value="4"/>
</dbReference>
<evidence type="ECO:0000313" key="8">
    <source>
        <dbReference type="EMBL" id="OCH93556.1"/>
    </source>
</evidence>
<dbReference type="EMBL" id="KV722353">
    <property type="protein sequence ID" value="OCH93556.1"/>
    <property type="molecule type" value="Genomic_DNA"/>
</dbReference>
<dbReference type="SMART" id="SM00320">
    <property type="entry name" value="WD40"/>
    <property type="match status" value="5"/>
</dbReference>
<feature type="repeat" description="WD" evidence="6">
    <location>
        <begin position="328"/>
        <end position="352"/>
    </location>
</feature>
<dbReference type="Pfam" id="PF00400">
    <property type="entry name" value="WD40"/>
    <property type="match status" value="5"/>
</dbReference>
<keyword evidence="9" id="KW-1185">Reference proteome</keyword>
<feature type="repeat" description="WD" evidence="6">
    <location>
        <begin position="231"/>
        <end position="274"/>
    </location>
</feature>
<feature type="repeat" description="WD" evidence="6">
    <location>
        <begin position="486"/>
        <end position="515"/>
    </location>
</feature>
<feature type="region of interest" description="Disordered" evidence="7">
    <location>
        <begin position="359"/>
        <end position="380"/>
    </location>
</feature>
<proteinExistence type="inferred from homology"/>
<protein>
    <submittedName>
        <fullName evidence="8">WD40 repeat-like protein</fullName>
    </submittedName>
</protein>
<feature type="region of interest" description="Disordered" evidence="7">
    <location>
        <begin position="14"/>
        <end position="71"/>
    </location>
</feature>
<name>A0A8E2DPW5_9APHY</name>
<reference evidence="8 9" key="1">
    <citation type="submission" date="2016-07" db="EMBL/GenBank/DDBJ databases">
        <title>Draft genome of the white-rot fungus Obba rivulosa 3A-2.</title>
        <authorList>
            <consortium name="DOE Joint Genome Institute"/>
            <person name="Miettinen O."/>
            <person name="Riley R."/>
            <person name="Acob R."/>
            <person name="Barry K."/>
            <person name="Cullen D."/>
            <person name="De Vries R."/>
            <person name="Hainaut M."/>
            <person name="Hatakka A."/>
            <person name="Henrissat B."/>
            <person name="Hilden K."/>
            <person name="Kuo R."/>
            <person name="Labutti K."/>
            <person name="Lipzen A."/>
            <person name="Makela M.R."/>
            <person name="Sandor L."/>
            <person name="Spatafora J.W."/>
            <person name="Grigoriev I.V."/>
            <person name="Hibbett D.S."/>
        </authorList>
    </citation>
    <scope>NUCLEOTIDE SEQUENCE [LARGE SCALE GENOMIC DNA]</scope>
    <source>
        <strain evidence="8 9">3A-2</strain>
    </source>
</reference>
<comment type="similarity">
    <text evidence="5">Belongs to the WD repeat cdt2 family.</text>
</comment>
<dbReference type="PANTHER" id="PTHR22852:SF0">
    <property type="entry name" value="DENTICLELESS PROTEIN HOMOLOG"/>
    <property type="match status" value="1"/>
</dbReference>
<evidence type="ECO:0000256" key="1">
    <source>
        <dbReference type="ARBA" id="ARBA00004906"/>
    </source>
</evidence>
<dbReference type="InterPro" id="IPR015943">
    <property type="entry name" value="WD40/YVTN_repeat-like_dom_sf"/>
</dbReference>
<keyword evidence="4" id="KW-0833">Ubl conjugation pathway</keyword>
<dbReference type="GO" id="GO:0043161">
    <property type="term" value="P:proteasome-mediated ubiquitin-dependent protein catabolic process"/>
    <property type="evidence" value="ECO:0007669"/>
    <property type="project" value="TreeGrafter"/>
</dbReference>
<feature type="repeat" description="WD" evidence="6">
    <location>
        <begin position="184"/>
        <end position="214"/>
    </location>
</feature>
<dbReference type="PROSITE" id="PS00678">
    <property type="entry name" value="WD_REPEATS_1"/>
    <property type="match status" value="1"/>
</dbReference>
<keyword evidence="3" id="KW-0677">Repeat</keyword>
<dbReference type="InterPro" id="IPR051865">
    <property type="entry name" value="WD-repeat_CDT2_adapter"/>
</dbReference>
<dbReference type="InterPro" id="IPR020472">
    <property type="entry name" value="WD40_PAC1"/>
</dbReference>
<dbReference type="PRINTS" id="PR00320">
    <property type="entry name" value="GPROTEINBRPT"/>
</dbReference>
<evidence type="ECO:0000313" key="9">
    <source>
        <dbReference type="Proteomes" id="UP000250043"/>
    </source>
</evidence>
<organism evidence="8 9">
    <name type="scientific">Obba rivulosa</name>
    <dbReference type="NCBI Taxonomy" id="1052685"/>
    <lineage>
        <taxon>Eukaryota</taxon>
        <taxon>Fungi</taxon>
        <taxon>Dikarya</taxon>
        <taxon>Basidiomycota</taxon>
        <taxon>Agaricomycotina</taxon>
        <taxon>Agaricomycetes</taxon>
        <taxon>Polyporales</taxon>
        <taxon>Gelatoporiaceae</taxon>
        <taxon>Obba</taxon>
    </lineage>
</organism>
<comment type="pathway">
    <text evidence="1">Protein modification; protein ubiquitination.</text>
</comment>
<dbReference type="GO" id="GO:0030674">
    <property type="term" value="F:protein-macromolecule adaptor activity"/>
    <property type="evidence" value="ECO:0007669"/>
    <property type="project" value="TreeGrafter"/>
</dbReference>
<dbReference type="Proteomes" id="UP000250043">
    <property type="component" value="Unassembled WGS sequence"/>
</dbReference>
<dbReference type="PANTHER" id="PTHR22852">
    <property type="entry name" value="LETHAL 2 DENTICLELESS PROTEIN RETINOIC ACID-REGULATED NUCLEAR MATRIX-ASSOCIATED PROTEIN"/>
    <property type="match status" value="1"/>
</dbReference>
<gene>
    <name evidence="8" type="ORF">OBBRIDRAFT_771261</name>
</gene>
<feature type="compositionally biased region" description="Basic and acidic residues" evidence="7">
    <location>
        <begin position="43"/>
        <end position="57"/>
    </location>
</feature>
<dbReference type="InterPro" id="IPR019775">
    <property type="entry name" value="WD40_repeat_CS"/>
</dbReference>
<dbReference type="AlphaFoldDB" id="A0A8E2DPW5"/>
<evidence type="ECO:0000256" key="7">
    <source>
        <dbReference type="SAM" id="MobiDB-lite"/>
    </source>
</evidence>
<dbReference type="GO" id="GO:0005634">
    <property type="term" value="C:nucleus"/>
    <property type="evidence" value="ECO:0007669"/>
    <property type="project" value="TreeGrafter"/>
</dbReference>
<evidence type="ECO:0000256" key="2">
    <source>
        <dbReference type="ARBA" id="ARBA00022574"/>
    </source>
</evidence>
<dbReference type="SUPFAM" id="SSF50978">
    <property type="entry name" value="WD40 repeat-like"/>
    <property type="match status" value="1"/>
</dbReference>
<dbReference type="OrthoDB" id="2096344at2759"/>
<sequence length="545" mass="58209">MSFFAPRFGRSILIDSTNSRQKDGSDDIPTPSRTKLSSLKRPVKGEERVRKRARVEDVASSDSESGSDVEMGDVAAVTSRARRRTVFAMRNTAMMAPSAYTRYHTLPTLAILRSFVSSHKSDAFKCDVLSDVPCRSIPYACSYSNGARHGHMPHLAVAMEQGTVNILDTRKRQDWDFEPQRTLLRPHLNGIFDIKWSPDDTLIATGSGDQTARITTMASSVTSENRTLNVLHGQCSTVKCIAWDPSRNGDLLCTGGRGGSICLWDLRVGEGRHRRAAEIGDGPGVVEPVLVISGAHDDLALRSKRRSKKAASAPSVTSLLYSEYDAHSLISSGSGDGTLRLWDLRALSTSAKATVKALKAAQQPARTSAADPTTLHGARRPRGITSVAPGHGPSAGLLFARSADARVFTYSAASLEPLPGLAGPADEPPPAQPQSTSFYVRLAASPCGRWLASGSACGRAYLFDAGTAGAAAARGPGGYVGAGVEVGGQSGELSALDWAEGMLATCADDGTVRVWRPDAEVHRRCEEDSLEERWNWSWAVSSGAT</sequence>
<evidence type="ECO:0000256" key="6">
    <source>
        <dbReference type="PROSITE-ProRule" id="PRU00221"/>
    </source>
</evidence>
<dbReference type="InterPro" id="IPR036322">
    <property type="entry name" value="WD40_repeat_dom_sf"/>
</dbReference>
<accession>A0A8E2DPW5</accession>
<dbReference type="InterPro" id="IPR001680">
    <property type="entry name" value="WD40_rpt"/>
</dbReference>